<evidence type="ECO:0000313" key="5">
    <source>
        <dbReference type="Proteomes" id="UP000414233"/>
    </source>
</evidence>
<dbReference type="EMBL" id="CABPRZ010000015">
    <property type="protein sequence ID" value="VVE29191.1"/>
    <property type="molecule type" value="Genomic_DNA"/>
</dbReference>
<name>A0A5E4WXD6_9BURK</name>
<keyword evidence="2" id="KW-0812">Transmembrane</keyword>
<dbReference type="PANTHER" id="PTHR13847">
    <property type="entry name" value="SARCOSINE DEHYDROGENASE-RELATED"/>
    <property type="match status" value="1"/>
</dbReference>
<feature type="domain" description="FAD dependent oxidoreductase" evidence="3">
    <location>
        <begin position="13"/>
        <end position="409"/>
    </location>
</feature>
<dbReference type="Gene3D" id="3.30.9.10">
    <property type="entry name" value="D-Amino Acid Oxidase, subunit A, domain 2"/>
    <property type="match status" value="1"/>
</dbReference>
<gene>
    <name evidence="4" type="ORF">PTE30175_03463</name>
</gene>
<evidence type="ECO:0000256" key="2">
    <source>
        <dbReference type="SAM" id="Phobius"/>
    </source>
</evidence>
<reference evidence="4 5" key="1">
    <citation type="submission" date="2019-08" db="EMBL/GenBank/DDBJ databases">
        <authorList>
            <person name="Peeters C."/>
        </authorList>
    </citation>
    <scope>NUCLEOTIDE SEQUENCE [LARGE SCALE GENOMIC DNA]</scope>
    <source>
        <strain evidence="4 5">LMG 30175</strain>
    </source>
</reference>
<dbReference type="Gene3D" id="3.50.50.60">
    <property type="entry name" value="FAD/NAD(P)-binding domain"/>
    <property type="match status" value="2"/>
</dbReference>
<dbReference type="GO" id="GO:0016491">
    <property type="term" value="F:oxidoreductase activity"/>
    <property type="evidence" value="ECO:0007669"/>
    <property type="project" value="UniProtKB-KW"/>
</dbReference>
<protein>
    <submittedName>
        <fullName evidence="4">Amino acid dehydrogenase</fullName>
    </submittedName>
</protein>
<dbReference type="InterPro" id="IPR036188">
    <property type="entry name" value="FAD/NAD-bd_sf"/>
</dbReference>
<evidence type="ECO:0000256" key="1">
    <source>
        <dbReference type="ARBA" id="ARBA00023002"/>
    </source>
</evidence>
<dbReference type="Proteomes" id="UP000414233">
    <property type="component" value="Unassembled WGS sequence"/>
</dbReference>
<dbReference type="PANTHER" id="PTHR13847:SF289">
    <property type="entry name" value="GLYCINE OXIDASE"/>
    <property type="match status" value="1"/>
</dbReference>
<dbReference type="SUPFAM" id="SSF51905">
    <property type="entry name" value="FAD/NAD(P)-binding domain"/>
    <property type="match status" value="1"/>
</dbReference>
<dbReference type="Pfam" id="PF01266">
    <property type="entry name" value="DAO"/>
    <property type="match status" value="1"/>
</dbReference>
<proteinExistence type="predicted"/>
<keyword evidence="2" id="KW-0472">Membrane</keyword>
<dbReference type="RefSeq" id="WP_150698300.1">
    <property type="nucleotide sequence ID" value="NZ_CABPRZ010000015.1"/>
</dbReference>
<accession>A0A5E4WXD6</accession>
<sequence>MTNVLSNHQQRFDAIVIGAGIVGLGAAYELWRRGKRVAVIDRQAPMDGCSAGNAGYLADANIFPPATRQALLSVPSMLLDKDGPLVIDPPYLPSLVPWGIRLFRSMSSKRELEIHRSLATLTTRAIDSYGPMLKSVGASDMLERRGALVACLRPETVEQRARMIPVFEAHRIAAQRLGSGQVLELEPSLAPNISGGIFFPNAARCINPQRLGQVIARHLQSNGVTFVRDEILTMEALDSGAPTPGEAWNVVGSSSTYIAAQVALCAGYASRKLLATLDIDAPLASERGYHLMLPDAGITLRRPVVFAEPYFAATPMEHGLRLAGTVEFAKTDKPMTERRADMLLKLAQPYLPGIRGEHASRWMGVRPTTPDGVPYIGSITGRRGLFYAFGHGHGGLTLAAVSAKVLVDMMTDQPPSFDVSPYTLNRFDKRARRQHEVQSATKPQWRSGS</sequence>
<feature type="transmembrane region" description="Helical" evidence="2">
    <location>
        <begin position="12"/>
        <end position="31"/>
    </location>
</feature>
<dbReference type="AlphaFoldDB" id="A0A5E4WXD6"/>
<keyword evidence="5" id="KW-1185">Reference proteome</keyword>
<dbReference type="OrthoDB" id="18526at2"/>
<keyword evidence="1" id="KW-0560">Oxidoreductase</keyword>
<dbReference type="SUPFAM" id="SSF54373">
    <property type="entry name" value="FAD-linked reductases, C-terminal domain"/>
    <property type="match status" value="1"/>
</dbReference>
<dbReference type="InterPro" id="IPR006076">
    <property type="entry name" value="FAD-dep_OxRdtase"/>
</dbReference>
<evidence type="ECO:0000259" key="3">
    <source>
        <dbReference type="Pfam" id="PF01266"/>
    </source>
</evidence>
<organism evidence="4 5">
    <name type="scientific">Pandoraea terrae</name>
    <dbReference type="NCBI Taxonomy" id="1537710"/>
    <lineage>
        <taxon>Bacteria</taxon>
        <taxon>Pseudomonadati</taxon>
        <taxon>Pseudomonadota</taxon>
        <taxon>Betaproteobacteria</taxon>
        <taxon>Burkholderiales</taxon>
        <taxon>Burkholderiaceae</taxon>
        <taxon>Pandoraea</taxon>
    </lineage>
</organism>
<keyword evidence="2" id="KW-1133">Transmembrane helix</keyword>
<dbReference type="GO" id="GO:0005737">
    <property type="term" value="C:cytoplasm"/>
    <property type="evidence" value="ECO:0007669"/>
    <property type="project" value="TreeGrafter"/>
</dbReference>
<evidence type="ECO:0000313" key="4">
    <source>
        <dbReference type="EMBL" id="VVE29191.1"/>
    </source>
</evidence>